<organism evidence="9 10">
    <name type="scientific">Leptospira noguchii</name>
    <dbReference type="NCBI Taxonomy" id="28182"/>
    <lineage>
        <taxon>Bacteria</taxon>
        <taxon>Pseudomonadati</taxon>
        <taxon>Spirochaetota</taxon>
        <taxon>Spirochaetia</taxon>
        <taxon>Leptospirales</taxon>
        <taxon>Leptospiraceae</taxon>
        <taxon>Leptospira</taxon>
    </lineage>
</organism>
<dbReference type="InterPro" id="IPR035952">
    <property type="entry name" value="Rhomboid-like_sf"/>
</dbReference>
<dbReference type="InterPro" id="IPR022764">
    <property type="entry name" value="Peptidase_S54_rhomboid_dom"/>
</dbReference>
<comment type="similarity">
    <text evidence="2">Belongs to the peptidase S54 family.</text>
</comment>
<evidence type="ECO:0000313" key="9">
    <source>
        <dbReference type="EMBL" id="UOG55619.1"/>
    </source>
</evidence>
<dbReference type="SUPFAM" id="SSF144091">
    <property type="entry name" value="Rhomboid-like"/>
    <property type="match status" value="1"/>
</dbReference>
<dbReference type="GO" id="GO:0006508">
    <property type="term" value="P:proteolysis"/>
    <property type="evidence" value="ECO:0007669"/>
    <property type="project" value="UniProtKB-KW"/>
</dbReference>
<accession>A0AAE9K856</accession>
<keyword evidence="4" id="KW-0378">Hydrolase</keyword>
<dbReference type="GO" id="GO:0004252">
    <property type="term" value="F:serine-type endopeptidase activity"/>
    <property type="evidence" value="ECO:0007669"/>
    <property type="project" value="InterPro"/>
</dbReference>
<feature type="domain" description="Peptidase S54 rhomboid" evidence="8">
    <location>
        <begin position="93"/>
        <end position="257"/>
    </location>
</feature>
<evidence type="ECO:0000256" key="3">
    <source>
        <dbReference type="ARBA" id="ARBA00022692"/>
    </source>
</evidence>
<reference evidence="9" key="1">
    <citation type="submission" date="2022-02" db="EMBL/GenBank/DDBJ databases">
        <title>The genetically variable rfb locus in Leptospira is a mobile cassette and a molecular signature of serovar identity.</title>
        <authorList>
            <person name="Nieves C."/>
            <person name="Vincent A.T."/>
            <person name="Zarantonelli L."/>
            <person name="Picardeau M."/>
            <person name="Veyrier F.J."/>
            <person name="Buschiazzo A."/>
        </authorList>
    </citation>
    <scope>NUCLEOTIDE SEQUENCE</scope>
    <source>
        <strain evidence="9">IP1512017</strain>
    </source>
</reference>
<gene>
    <name evidence="9" type="ORF">MAL03_12025</name>
</gene>
<keyword evidence="5 7" id="KW-1133">Transmembrane helix</keyword>
<dbReference type="Pfam" id="PF01694">
    <property type="entry name" value="Rhomboid"/>
    <property type="match status" value="1"/>
</dbReference>
<evidence type="ECO:0000256" key="7">
    <source>
        <dbReference type="SAM" id="Phobius"/>
    </source>
</evidence>
<evidence type="ECO:0000256" key="4">
    <source>
        <dbReference type="ARBA" id="ARBA00022801"/>
    </source>
</evidence>
<feature type="transmembrane region" description="Helical" evidence="7">
    <location>
        <begin position="47"/>
        <end position="67"/>
    </location>
</feature>
<name>A0AAE9K856_9LEPT</name>
<evidence type="ECO:0000256" key="5">
    <source>
        <dbReference type="ARBA" id="ARBA00022989"/>
    </source>
</evidence>
<dbReference type="RefSeq" id="WP_243815222.1">
    <property type="nucleotide sequence ID" value="NZ_CP091957.1"/>
</dbReference>
<feature type="transmembrane region" description="Helical" evidence="7">
    <location>
        <begin position="236"/>
        <end position="256"/>
    </location>
</feature>
<evidence type="ECO:0000256" key="2">
    <source>
        <dbReference type="ARBA" id="ARBA00009045"/>
    </source>
</evidence>
<evidence type="ECO:0000313" key="10">
    <source>
        <dbReference type="Proteomes" id="UP000829829"/>
    </source>
</evidence>
<evidence type="ECO:0000256" key="6">
    <source>
        <dbReference type="ARBA" id="ARBA00023136"/>
    </source>
</evidence>
<evidence type="ECO:0000256" key="1">
    <source>
        <dbReference type="ARBA" id="ARBA00004141"/>
    </source>
</evidence>
<protein>
    <submittedName>
        <fullName evidence="9">Rhomboid family intramembrane serine protease</fullName>
    </submittedName>
</protein>
<dbReference type="InterPro" id="IPR050925">
    <property type="entry name" value="Rhomboid_protease_S54"/>
</dbReference>
<dbReference type="Gene3D" id="1.20.1540.10">
    <property type="entry name" value="Rhomboid-like"/>
    <property type="match status" value="1"/>
</dbReference>
<keyword evidence="6 7" id="KW-0472">Membrane</keyword>
<feature type="transmembrane region" description="Helical" evidence="7">
    <location>
        <begin position="210"/>
        <end position="230"/>
    </location>
</feature>
<dbReference type="GO" id="GO:0016020">
    <property type="term" value="C:membrane"/>
    <property type="evidence" value="ECO:0007669"/>
    <property type="project" value="UniProtKB-SubCell"/>
</dbReference>
<evidence type="ECO:0000259" key="8">
    <source>
        <dbReference type="Pfam" id="PF01694"/>
    </source>
</evidence>
<dbReference type="EMBL" id="CP091957">
    <property type="protein sequence ID" value="UOG55619.1"/>
    <property type="molecule type" value="Genomic_DNA"/>
</dbReference>
<proteinExistence type="inferred from homology"/>
<keyword evidence="9" id="KW-0645">Protease</keyword>
<keyword evidence="3 7" id="KW-0812">Transmembrane</keyword>
<dbReference type="PANTHER" id="PTHR43731:SF14">
    <property type="entry name" value="PRESENILIN-ASSOCIATED RHOMBOID-LIKE PROTEIN, MITOCHONDRIAL"/>
    <property type="match status" value="1"/>
</dbReference>
<dbReference type="Proteomes" id="UP000829829">
    <property type="component" value="Chromosome 1"/>
</dbReference>
<dbReference type="PANTHER" id="PTHR43731">
    <property type="entry name" value="RHOMBOID PROTEASE"/>
    <property type="match status" value="1"/>
</dbReference>
<comment type="subcellular location">
    <subcellularLocation>
        <location evidence="1">Membrane</location>
        <topology evidence="1">Multi-pass membrane protein</topology>
    </subcellularLocation>
</comment>
<feature type="transmembrane region" description="Helical" evidence="7">
    <location>
        <begin position="179"/>
        <end position="203"/>
    </location>
</feature>
<feature type="transmembrane region" description="Helical" evidence="7">
    <location>
        <begin position="140"/>
        <end position="159"/>
    </location>
</feature>
<dbReference type="AlphaFoldDB" id="A0AAE9K856"/>
<sequence length="358" mass="40082">MKNHSPSPGECGNPGQICPGLALLDSLTTIRILSNMAKRKYRNGISLFGYSIFHPINLILIINVLVYTLQLFAGGTGIIEYYFALTPFRVFHGHYWQVFSYGFLHEVYGIPFIHLFFNMYVFVMFGGLICRYVSAWKFTVVYLAAVLTGGITVLLAPVLNEILGIHYPLDLFQTTTLGASGGVTGILVLFGILFPETEVFLIFFRMKARYAAWIFVGGGFVADFVAVYYFHSPFVVSNSCHLGGAIGATLVAPLILKNNFGKIFPKKKDLEDTVSELKTRSLSEDLDFQTQKNLKLLDELSKKNSYSDQENILTPLQQTNVNLCPPSTFQPQDAFCLRCDWLPNCALRKLKINSEKSS</sequence>
<feature type="transmembrane region" description="Helical" evidence="7">
    <location>
        <begin position="112"/>
        <end position="133"/>
    </location>
</feature>